<keyword evidence="7" id="KW-1185">Reference proteome</keyword>
<accession>A0A2T0MY48</accession>
<evidence type="ECO:0000256" key="4">
    <source>
        <dbReference type="ARBA" id="ARBA00023033"/>
    </source>
</evidence>
<name>A0A2T0MY48_9ACTN</name>
<dbReference type="PANTHER" id="PTHR42847">
    <property type="entry name" value="ALKANESULFONATE MONOOXYGENASE"/>
    <property type="match status" value="1"/>
</dbReference>
<dbReference type="PANTHER" id="PTHR42847:SF4">
    <property type="entry name" value="ALKANESULFONATE MONOOXYGENASE-RELATED"/>
    <property type="match status" value="1"/>
</dbReference>
<dbReference type="Pfam" id="PF00296">
    <property type="entry name" value="Bac_luciferase"/>
    <property type="match status" value="1"/>
</dbReference>
<dbReference type="InterPro" id="IPR036661">
    <property type="entry name" value="Luciferase-like_sf"/>
</dbReference>
<keyword evidence="1" id="KW-0285">Flavoprotein</keyword>
<evidence type="ECO:0000256" key="3">
    <source>
        <dbReference type="ARBA" id="ARBA00023002"/>
    </source>
</evidence>
<evidence type="ECO:0000256" key="2">
    <source>
        <dbReference type="ARBA" id="ARBA00022643"/>
    </source>
</evidence>
<dbReference type="NCBIfam" id="TIGR03619">
    <property type="entry name" value="F420_Rv2161c"/>
    <property type="match status" value="1"/>
</dbReference>
<dbReference type="Proteomes" id="UP000238312">
    <property type="component" value="Unassembled WGS sequence"/>
</dbReference>
<dbReference type="InterPro" id="IPR019921">
    <property type="entry name" value="Lucif-like_OxRdtase_Rv2161c"/>
</dbReference>
<organism evidence="6 7">
    <name type="scientific">Nonomuraea fuscirosea</name>
    <dbReference type="NCBI Taxonomy" id="1291556"/>
    <lineage>
        <taxon>Bacteria</taxon>
        <taxon>Bacillati</taxon>
        <taxon>Actinomycetota</taxon>
        <taxon>Actinomycetes</taxon>
        <taxon>Streptosporangiales</taxon>
        <taxon>Streptosporangiaceae</taxon>
        <taxon>Nonomuraea</taxon>
    </lineage>
</organism>
<sequence length="268" mass="28411">MRYGIDVAILGELAEPACLVALAREAEAAGWDAVLVWDHLAFAWGTPSADPWVALAAAAQATSRIRLGTAVTAVARHRPEVLAQTVATLDRLSGGRVILGAGLGGVREEFTAFGSARPGGAVLDEALDVMTSLWSGDEVHHRGNHYTVDGVRLAPLPFQRPRVPVWVGGTTAGALRRAARWDGWIVAGDDQEGRMTLSPDCLAAQVSELRRHRATAGDLDVAVIGVSEPGSAVRAYAEAGATWWLEHLHGYRGSVERLVQRVKAGPPA</sequence>
<dbReference type="RefSeq" id="WP_106242180.1">
    <property type="nucleotide sequence ID" value="NZ_PVNG01000009.1"/>
</dbReference>
<keyword evidence="2" id="KW-0288">FMN</keyword>
<gene>
    <name evidence="6" type="ORF">B0I32_109101</name>
</gene>
<keyword evidence="4" id="KW-0503">Monooxygenase</keyword>
<dbReference type="OrthoDB" id="5175259at2"/>
<dbReference type="SUPFAM" id="SSF51679">
    <property type="entry name" value="Bacterial luciferase-like"/>
    <property type="match status" value="1"/>
</dbReference>
<dbReference type="GO" id="GO:0046306">
    <property type="term" value="P:alkanesulfonate catabolic process"/>
    <property type="evidence" value="ECO:0007669"/>
    <property type="project" value="TreeGrafter"/>
</dbReference>
<protein>
    <submittedName>
        <fullName evidence="6">Putative F420-dependent oxidoreductase</fullName>
    </submittedName>
</protein>
<keyword evidence="3" id="KW-0560">Oxidoreductase</keyword>
<dbReference type="InterPro" id="IPR011251">
    <property type="entry name" value="Luciferase-like_dom"/>
</dbReference>
<dbReference type="InterPro" id="IPR050172">
    <property type="entry name" value="SsuD_RutA_monooxygenase"/>
</dbReference>
<evidence type="ECO:0000259" key="5">
    <source>
        <dbReference type="Pfam" id="PF00296"/>
    </source>
</evidence>
<comment type="caution">
    <text evidence="6">The sequence shown here is derived from an EMBL/GenBank/DDBJ whole genome shotgun (WGS) entry which is preliminary data.</text>
</comment>
<dbReference type="Gene3D" id="3.20.20.30">
    <property type="entry name" value="Luciferase-like domain"/>
    <property type="match status" value="1"/>
</dbReference>
<evidence type="ECO:0000313" key="6">
    <source>
        <dbReference type="EMBL" id="PRX64173.1"/>
    </source>
</evidence>
<feature type="domain" description="Luciferase-like" evidence="5">
    <location>
        <begin position="15"/>
        <end position="211"/>
    </location>
</feature>
<reference evidence="6 7" key="1">
    <citation type="submission" date="2018-03" db="EMBL/GenBank/DDBJ databases">
        <title>Genomic Encyclopedia of Type Strains, Phase III (KMG-III): the genomes of soil and plant-associated and newly described type strains.</title>
        <authorList>
            <person name="Whitman W."/>
        </authorList>
    </citation>
    <scope>NUCLEOTIDE SEQUENCE [LARGE SCALE GENOMIC DNA]</scope>
    <source>
        <strain evidence="6 7">CGMCC 4.7104</strain>
    </source>
</reference>
<dbReference type="AlphaFoldDB" id="A0A2T0MY48"/>
<evidence type="ECO:0000313" key="7">
    <source>
        <dbReference type="Proteomes" id="UP000238312"/>
    </source>
</evidence>
<dbReference type="GO" id="GO:0008726">
    <property type="term" value="F:alkanesulfonate monooxygenase activity"/>
    <property type="evidence" value="ECO:0007669"/>
    <property type="project" value="TreeGrafter"/>
</dbReference>
<dbReference type="EMBL" id="PVNG01000009">
    <property type="protein sequence ID" value="PRX64173.1"/>
    <property type="molecule type" value="Genomic_DNA"/>
</dbReference>
<proteinExistence type="predicted"/>
<evidence type="ECO:0000256" key="1">
    <source>
        <dbReference type="ARBA" id="ARBA00022630"/>
    </source>
</evidence>